<organism evidence="16 17">
    <name type="scientific">Paraburkholderia tuberum</name>
    <dbReference type="NCBI Taxonomy" id="157910"/>
    <lineage>
        <taxon>Bacteria</taxon>
        <taxon>Pseudomonadati</taxon>
        <taxon>Pseudomonadota</taxon>
        <taxon>Betaproteobacteria</taxon>
        <taxon>Burkholderiales</taxon>
        <taxon>Burkholderiaceae</taxon>
        <taxon>Paraburkholderia</taxon>
    </lineage>
</organism>
<dbReference type="GO" id="GO:0006559">
    <property type="term" value="P:L-phenylalanine catabolic process"/>
    <property type="evidence" value="ECO:0007669"/>
    <property type="project" value="UniProtKB-UniPathway"/>
</dbReference>
<dbReference type="InterPro" id="IPR015377">
    <property type="entry name" value="Fumarylacetoacetase_N"/>
</dbReference>
<evidence type="ECO:0000256" key="9">
    <source>
        <dbReference type="ARBA" id="ARBA00022878"/>
    </source>
</evidence>
<feature type="domain" description="Fumarylacetoacetase N-terminal" evidence="15">
    <location>
        <begin position="29"/>
        <end position="130"/>
    </location>
</feature>
<dbReference type="Gene3D" id="2.30.30.230">
    <property type="entry name" value="Fumarylacetoacetase, N-terminal domain"/>
    <property type="match status" value="1"/>
</dbReference>
<gene>
    <name evidence="16" type="ORF">SAMN05445850_4137</name>
</gene>
<feature type="binding site" evidence="12">
    <location>
        <position position="154"/>
    </location>
    <ligand>
        <name>substrate</name>
    </ligand>
</feature>
<evidence type="ECO:0000256" key="3">
    <source>
        <dbReference type="ARBA" id="ARBA00004782"/>
    </source>
</evidence>
<keyword evidence="10" id="KW-0585">Phenylalanine catabolism</keyword>
<evidence type="ECO:0000256" key="12">
    <source>
        <dbReference type="PIRSR" id="PIRSR605959-2"/>
    </source>
</evidence>
<dbReference type="GO" id="GO:0046872">
    <property type="term" value="F:metal ion binding"/>
    <property type="evidence" value="ECO:0007669"/>
    <property type="project" value="UniProtKB-KW"/>
</dbReference>
<proteinExistence type="predicted"/>
<keyword evidence="8 13" id="KW-0460">Magnesium</keyword>
<evidence type="ECO:0000256" key="1">
    <source>
        <dbReference type="ARBA" id="ARBA00001913"/>
    </source>
</evidence>
<evidence type="ECO:0000313" key="16">
    <source>
        <dbReference type="EMBL" id="SDR44688.1"/>
    </source>
</evidence>
<dbReference type="Gene3D" id="3.90.850.10">
    <property type="entry name" value="Fumarylacetoacetase-like, C-terminal domain"/>
    <property type="match status" value="1"/>
</dbReference>
<evidence type="ECO:0000259" key="15">
    <source>
        <dbReference type="Pfam" id="PF09298"/>
    </source>
</evidence>
<evidence type="ECO:0000256" key="2">
    <source>
        <dbReference type="ARBA" id="ARBA00001946"/>
    </source>
</evidence>
<dbReference type="PANTHER" id="PTHR43069">
    <property type="entry name" value="FUMARYLACETOACETASE"/>
    <property type="match status" value="1"/>
</dbReference>
<feature type="binding site" evidence="12">
    <location>
        <position position="140"/>
    </location>
    <ligand>
        <name>substrate</name>
    </ligand>
</feature>
<evidence type="ECO:0000313" key="17">
    <source>
        <dbReference type="Proteomes" id="UP000199365"/>
    </source>
</evidence>
<dbReference type="GO" id="GO:0004334">
    <property type="term" value="F:fumarylacetoacetase activity"/>
    <property type="evidence" value="ECO:0007669"/>
    <property type="project" value="UniProtKB-EC"/>
</dbReference>
<dbReference type="InterPro" id="IPR036462">
    <property type="entry name" value="Fumarylacetoacetase_N_sf"/>
</dbReference>
<feature type="binding site" evidence="13">
    <location>
        <position position="264"/>
    </location>
    <ligand>
        <name>Mg(2+)</name>
        <dbReference type="ChEBI" id="CHEBI:18420"/>
    </ligand>
</feature>
<dbReference type="Pfam" id="PF09298">
    <property type="entry name" value="FAA_hydrolase_N"/>
    <property type="match status" value="1"/>
</dbReference>
<feature type="binding site" evidence="13">
    <location>
        <position position="210"/>
    </location>
    <ligand>
        <name>Ca(2+)</name>
        <dbReference type="ChEBI" id="CHEBI:29108"/>
    </ligand>
</feature>
<evidence type="ECO:0000256" key="4">
    <source>
        <dbReference type="ARBA" id="ARBA00012094"/>
    </source>
</evidence>
<protein>
    <recommendedName>
        <fullName evidence="4">fumarylacetoacetase</fullName>
        <ecNumber evidence="4">3.7.1.2</ecNumber>
    </recommendedName>
</protein>
<feature type="binding site" evidence="12">
    <location>
        <position position="251"/>
    </location>
    <ligand>
        <name>substrate</name>
    </ligand>
</feature>
<dbReference type="RefSeq" id="WP_090806440.1">
    <property type="nucleotide sequence ID" value="NZ_FNKX01000002.1"/>
</dbReference>
<comment type="cofactor">
    <cofactor evidence="2 13">
        <name>Mg(2+)</name>
        <dbReference type="ChEBI" id="CHEBI:18420"/>
    </cofactor>
</comment>
<feature type="binding site" evidence="13">
    <location>
        <position position="138"/>
    </location>
    <ligand>
        <name>Ca(2+)</name>
        <dbReference type="ChEBI" id="CHEBI:29108"/>
    </ligand>
</feature>
<feature type="domain" description="Fumarylacetoacetase-like C-terminal" evidence="14">
    <location>
        <begin position="138"/>
        <end position="433"/>
    </location>
</feature>
<comment type="cofactor">
    <cofactor evidence="1 13">
        <name>Ca(2+)</name>
        <dbReference type="ChEBI" id="CHEBI:29108"/>
    </cofactor>
</comment>
<keyword evidence="5 13" id="KW-0479">Metal-binding</keyword>
<dbReference type="InterPro" id="IPR005959">
    <property type="entry name" value="Fumarylacetoacetase"/>
</dbReference>
<dbReference type="STRING" id="157910.SAMN05445850_4137"/>
<evidence type="ECO:0000259" key="14">
    <source>
        <dbReference type="Pfam" id="PF01557"/>
    </source>
</evidence>
<feature type="binding site" evidence="12">
    <location>
        <position position="255"/>
    </location>
    <ligand>
        <name>substrate</name>
    </ligand>
</feature>
<evidence type="ECO:0000256" key="13">
    <source>
        <dbReference type="PIRSR" id="PIRSR605959-3"/>
    </source>
</evidence>
<dbReference type="Pfam" id="PF01557">
    <property type="entry name" value="FAA_hydrolase"/>
    <property type="match status" value="1"/>
</dbReference>
<feature type="binding site" evidence="13">
    <location>
        <position position="212"/>
    </location>
    <ligand>
        <name>Ca(2+)</name>
        <dbReference type="ChEBI" id="CHEBI:29108"/>
    </ligand>
</feature>
<keyword evidence="7 13" id="KW-0106">Calcium</keyword>
<sequence>MTRSNHTHDVSRKSWVRSANDGATDFPIQNLPHGVFRRASGNENFRGGIAIGDQILDVGAALARNLFPAEAREAAQAAARAPLNDYMALPPDKRSAVRSAVSFLLSEDCPQRKEVSECLVPQADAEYALPARIENFSDFYSSLSHATNVGRLFRPDNPILPNYRWLPVGYHGRASSIRVSGQDFRRPIGQLKDPNSAEPEFAPCRRLDYEAELGVLIGQGNELGTAIDIQNADSHVFGICLLNDWSARDIQSWEYQPLGPFLAKSFFTSLSPWIVTLEALEPYRTGFSRPEGDPAPMPHFWSPELATRGSIDIRVETLLQSAQMRTNGATPASLSVSRYPDAYWAMSQLIAHQTSNGTNLCPGDLLGSGTLSGPDPASRACLLELTEGGKHPFTLPSGESRTFLEDGDTVIMRAWCERDGYRRIGFGECRATVLPARRP</sequence>
<dbReference type="EC" id="3.7.1.2" evidence="4"/>
<evidence type="ECO:0000256" key="11">
    <source>
        <dbReference type="PIRSR" id="PIRSR605959-1"/>
    </source>
</evidence>
<dbReference type="GO" id="GO:1902000">
    <property type="term" value="P:homogentisate catabolic process"/>
    <property type="evidence" value="ECO:0007669"/>
    <property type="project" value="TreeGrafter"/>
</dbReference>
<feature type="binding site" evidence="13">
    <location>
        <position position="268"/>
    </location>
    <ligand>
        <name>Mg(2+)</name>
        <dbReference type="ChEBI" id="CHEBI:18420"/>
    </ligand>
</feature>
<dbReference type="Proteomes" id="UP000199365">
    <property type="component" value="Unassembled WGS sequence"/>
</dbReference>
<evidence type="ECO:0000256" key="7">
    <source>
        <dbReference type="ARBA" id="ARBA00022837"/>
    </source>
</evidence>
<evidence type="ECO:0000256" key="8">
    <source>
        <dbReference type="ARBA" id="ARBA00022842"/>
    </source>
</evidence>
<dbReference type="InterPro" id="IPR036663">
    <property type="entry name" value="Fumarylacetoacetase_C_sf"/>
</dbReference>
<dbReference type="EMBL" id="FNKX01000002">
    <property type="protein sequence ID" value="SDR44688.1"/>
    <property type="molecule type" value="Genomic_DNA"/>
</dbReference>
<evidence type="ECO:0000256" key="6">
    <source>
        <dbReference type="ARBA" id="ARBA00022801"/>
    </source>
</evidence>
<dbReference type="PANTHER" id="PTHR43069:SF2">
    <property type="entry name" value="FUMARYLACETOACETASE"/>
    <property type="match status" value="1"/>
</dbReference>
<dbReference type="AlphaFoldDB" id="A0A1H1J5B7"/>
<keyword evidence="9" id="KW-0828">Tyrosine catabolism</keyword>
<feature type="active site" description="Proton acceptor" evidence="11">
    <location>
        <position position="145"/>
    </location>
</feature>
<evidence type="ECO:0000256" key="10">
    <source>
        <dbReference type="ARBA" id="ARBA00023232"/>
    </source>
</evidence>
<accession>A0A1H1J5B7</accession>
<reference evidence="17" key="1">
    <citation type="submission" date="2016-10" db="EMBL/GenBank/DDBJ databases">
        <authorList>
            <person name="Varghese N."/>
            <person name="Submissions S."/>
        </authorList>
    </citation>
    <scope>NUCLEOTIDE SEQUENCE [LARGE SCALE GENOMIC DNA]</scope>
    <source>
        <strain evidence="17">DUS833</strain>
    </source>
</reference>
<dbReference type="InterPro" id="IPR011234">
    <property type="entry name" value="Fumarylacetoacetase-like_C"/>
</dbReference>
<evidence type="ECO:0000256" key="5">
    <source>
        <dbReference type="ARBA" id="ARBA00022723"/>
    </source>
</evidence>
<keyword evidence="17" id="KW-1185">Reference proteome</keyword>
<dbReference type="UniPathway" id="UPA00139">
    <property type="reaction ID" value="UER00341"/>
</dbReference>
<keyword evidence="6 16" id="KW-0378">Hydrolase</keyword>
<feature type="binding site" evidence="13">
    <location>
        <position position="244"/>
    </location>
    <ligand>
        <name>Ca(2+)</name>
        <dbReference type="ChEBI" id="CHEBI:29108"/>
    </ligand>
</feature>
<feature type="binding site" evidence="13">
    <location>
        <position position="244"/>
    </location>
    <ligand>
        <name>Mg(2+)</name>
        <dbReference type="ChEBI" id="CHEBI:18420"/>
    </ligand>
</feature>
<dbReference type="SUPFAM" id="SSF56529">
    <property type="entry name" value="FAH"/>
    <property type="match status" value="1"/>
</dbReference>
<dbReference type="SUPFAM" id="SSF63433">
    <property type="entry name" value="Fumarylacetoacetate hydrolase, FAH, N-terminal domain"/>
    <property type="match status" value="1"/>
</dbReference>
<dbReference type="NCBIfam" id="TIGR01266">
    <property type="entry name" value="fum_ac_acetase"/>
    <property type="match status" value="1"/>
</dbReference>
<comment type="pathway">
    <text evidence="3">Amino-acid degradation; L-phenylalanine degradation; acetoacetate and fumarate from L-phenylalanine: step 6/6.</text>
</comment>
<dbReference type="GO" id="GO:0006572">
    <property type="term" value="P:L-tyrosine catabolic process"/>
    <property type="evidence" value="ECO:0007669"/>
    <property type="project" value="UniProtKB-KW"/>
</dbReference>
<feature type="binding site" evidence="12">
    <location>
        <position position="370"/>
    </location>
    <ligand>
        <name>substrate</name>
    </ligand>
</feature>
<name>A0A1H1J5B7_9BURK</name>